<evidence type="ECO:0000313" key="2">
    <source>
        <dbReference type="Proteomes" id="UP001596116"/>
    </source>
</evidence>
<evidence type="ECO:0008006" key="3">
    <source>
        <dbReference type="Google" id="ProtNLM"/>
    </source>
</evidence>
<dbReference type="EMBL" id="JBHPON010000001">
    <property type="protein sequence ID" value="MFC6034756.1"/>
    <property type="molecule type" value="Genomic_DNA"/>
</dbReference>
<proteinExistence type="predicted"/>
<sequence>MTASPIASTVAVEKPYRSKRTANFEIAAAPDAVFAMMCPVREYEWAPGWTTNLILSASGLVEQDCIFTTPAGASIASNNDSAEAIWVTPFHDPETRRLTMIKVTPKECVTRLDIAVDETNGGATVTASYEHTALSPKGRVIVDGHTEQSYAATMAEWRNALSSQLDAAA</sequence>
<protein>
    <recommendedName>
        <fullName evidence="3">SRPBCC domain-containing protein</fullName>
    </recommendedName>
</protein>
<accession>A0ABW1KRW5</accession>
<evidence type="ECO:0000313" key="1">
    <source>
        <dbReference type="EMBL" id="MFC6034756.1"/>
    </source>
</evidence>
<gene>
    <name evidence="1" type="ORF">ACFMB1_04325</name>
</gene>
<reference evidence="1 2" key="1">
    <citation type="submission" date="2024-09" db="EMBL/GenBank/DDBJ databases">
        <authorList>
            <person name="Zhang Z.-H."/>
        </authorList>
    </citation>
    <scope>NUCLEOTIDE SEQUENCE [LARGE SCALE GENOMIC DNA]</scope>
    <source>
        <strain evidence="1 2">HHTR114</strain>
    </source>
</reference>
<organism evidence="1 2">
    <name type="scientific">Hyphococcus aureus</name>
    <dbReference type="NCBI Taxonomy" id="2666033"/>
    <lineage>
        <taxon>Bacteria</taxon>
        <taxon>Pseudomonadati</taxon>
        <taxon>Pseudomonadota</taxon>
        <taxon>Alphaproteobacteria</taxon>
        <taxon>Parvularculales</taxon>
        <taxon>Parvularculaceae</taxon>
        <taxon>Hyphococcus</taxon>
    </lineage>
</organism>
<keyword evidence="2" id="KW-1185">Reference proteome</keyword>
<comment type="caution">
    <text evidence="1">The sequence shown here is derived from an EMBL/GenBank/DDBJ whole genome shotgun (WGS) entry which is preliminary data.</text>
</comment>
<dbReference type="RefSeq" id="WP_379879903.1">
    <property type="nucleotide sequence ID" value="NZ_JBHPON010000001.1"/>
</dbReference>
<name>A0ABW1KRW5_9PROT</name>
<dbReference type="Proteomes" id="UP001596116">
    <property type="component" value="Unassembled WGS sequence"/>
</dbReference>